<proteinExistence type="predicted"/>
<feature type="compositionally biased region" description="Basic and acidic residues" evidence="2">
    <location>
        <begin position="180"/>
        <end position="197"/>
    </location>
</feature>
<dbReference type="KEGG" id="nta:107768250"/>
<feature type="coiled-coil region" evidence="1">
    <location>
        <begin position="53"/>
        <end position="146"/>
    </location>
</feature>
<evidence type="ECO:0000313" key="3">
    <source>
        <dbReference type="RefSeq" id="XP_016442849.1"/>
    </source>
</evidence>
<reference evidence="3" key="1">
    <citation type="submission" date="2025-08" db="UniProtKB">
        <authorList>
            <consortium name="RefSeq"/>
        </authorList>
    </citation>
    <scope>IDENTIFICATION</scope>
</reference>
<dbReference type="OrthoDB" id="1243001at2759"/>
<protein>
    <submittedName>
        <fullName evidence="3">Protein TolA-like</fullName>
    </submittedName>
</protein>
<organism evidence="3">
    <name type="scientific">Nicotiana tabacum</name>
    <name type="common">Common tobacco</name>
    <dbReference type="NCBI Taxonomy" id="4097"/>
    <lineage>
        <taxon>Eukaryota</taxon>
        <taxon>Viridiplantae</taxon>
        <taxon>Streptophyta</taxon>
        <taxon>Embryophyta</taxon>
        <taxon>Tracheophyta</taxon>
        <taxon>Spermatophyta</taxon>
        <taxon>Magnoliopsida</taxon>
        <taxon>eudicotyledons</taxon>
        <taxon>Gunneridae</taxon>
        <taxon>Pentapetalae</taxon>
        <taxon>asterids</taxon>
        <taxon>lamiids</taxon>
        <taxon>Solanales</taxon>
        <taxon>Solanaceae</taxon>
        <taxon>Nicotianoideae</taxon>
        <taxon>Nicotianeae</taxon>
        <taxon>Nicotiana</taxon>
    </lineage>
</organism>
<dbReference type="RefSeq" id="XP_016442849.1">
    <property type="nucleotide sequence ID" value="XM_016587363.1"/>
</dbReference>
<dbReference type="AlphaFoldDB" id="A0A1S3XSJ5"/>
<gene>
    <name evidence="3" type="primary">LOC107768250</name>
</gene>
<name>A0A1S3XSJ5_TOBAC</name>
<dbReference type="PaxDb" id="4097-A0A1S3XSJ5"/>
<sequence length="229" mass="25277">MGSLYIGTTPEGDDIFGGCFAGVDDVPDLDASLIFDEAQRLLNQATTLHREVSSKYRAELARCEADLKQITEERDAIKLLYVQQMAELVEQLCEEAKMKEAETLGWKQNMDRLASEKDAEENLARAQKVEELETRLAAELARATSEAEALVASYRADAEAANTRVKEISDATEVRLSRVAEHARRQSHRETLEENEARSLLSDDEDSASGSENGGDEDEAPKDAAPEAN</sequence>
<keyword evidence="1" id="KW-0175">Coiled coil</keyword>
<feature type="region of interest" description="Disordered" evidence="2">
    <location>
        <begin position="180"/>
        <end position="229"/>
    </location>
</feature>
<evidence type="ECO:0000256" key="1">
    <source>
        <dbReference type="SAM" id="Coils"/>
    </source>
</evidence>
<accession>A0A1S3XSJ5</accession>
<evidence type="ECO:0000256" key="2">
    <source>
        <dbReference type="SAM" id="MobiDB-lite"/>
    </source>
</evidence>